<reference evidence="2" key="1">
    <citation type="journal article" date="2014" name="Int. J. Syst. Evol. Microbiol.">
        <title>Complete genome sequence of Corynebacterium casei LMG S-19264T (=DSM 44701T), isolated from a smear-ripened cheese.</title>
        <authorList>
            <consortium name="US DOE Joint Genome Institute (JGI-PGF)"/>
            <person name="Walter F."/>
            <person name="Albersmeier A."/>
            <person name="Kalinowski J."/>
            <person name="Ruckert C."/>
        </authorList>
    </citation>
    <scope>NUCLEOTIDE SEQUENCE</scope>
    <source>
        <strain evidence="2">KCTC 32422</strain>
    </source>
</reference>
<dbReference type="RefSeq" id="WP_189539056.1">
    <property type="nucleotide sequence ID" value="NZ_BMZD01000002.1"/>
</dbReference>
<keyword evidence="3" id="KW-1185">Reference proteome</keyword>
<accession>A0A918R9S2</accession>
<proteinExistence type="predicted"/>
<dbReference type="EMBL" id="BMZD01000002">
    <property type="protein sequence ID" value="GGZ90639.1"/>
    <property type="molecule type" value="Genomic_DNA"/>
</dbReference>
<evidence type="ECO:0000313" key="3">
    <source>
        <dbReference type="Proteomes" id="UP000634139"/>
    </source>
</evidence>
<reference evidence="2" key="2">
    <citation type="submission" date="2020-09" db="EMBL/GenBank/DDBJ databases">
        <authorList>
            <person name="Sun Q."/>
            <person name="Kim S."/>
        </authorList>
    </citation>
    <scope>NUCLEOTIDE SEQUENCE</scope>
    <source>
        <strain evidence="2">KCTC 32422</strain>
    </source>
</reference>
<organism evidence="2 3">
    <name type="scientific">Novosphingobium arvoryzae</name>
    <dbReference type="NCBI Taxonomy" id="1256514"/>
    <lineage>
        <taxon>Bacteria</taxon>
        <taxon>Pseudomonadati</taxon>
        <taxon>Pseudomonadota</taxon>
        <taxon>Alphaproteobacteria</taxon>
        <taxon>Sphingomonadales</taxon>
        <taxon>Sphingomonadaceae</taxon>
        <taxon>Novosphingobium</taxon>
    </lineage>
</organism>
<name>A0A918R9S2_9SPHN</name>
<sequence length="314" mass="33341">MRRAALIIIAIALGCTGSAQAKRKTAPAPAPVVVAPPPLPTSVDRLDFEQMKVILKSFGWNAEFTGGGKDPYLGVWSKLGMPYTITGVQCPDDTGRNCEAIRLWYRNPVQHPDAAGISRRINQSQFFLRSRFQPSHDGSPPYLFPERTIILKGGVTPAQIAANLIEFDRWIIDLVPNVGYALPASYTGPRTAPVAQSASAAPSGSGLVPGRYRTTINNSNGTFSEDICMTASDMREPIHKIAADLTNGGSGCSISGGGGSVRMQCTGRIVDGNISASGMSTSLRWSGNALINTDGLGGRDRIQFQGSASRIGDC</sequence>
<evidence type="ECO:0000256" key="1">
    <source>
        <dbReference type="SAM" id="SignalP"/>
    </source>
</evidence>
<feature type="chain" id="PRO_5037663699" evidence="1">
    <location>
        <begin position="22"/>
        <end position="314"/>
    </location>
</feature>
<evidence type="ECO:0000313" key="2">
    <source>
        <dbReference type="EMBL" id="GGZ90639.1"/>
    </source>
</evidence>
<dbReference type="Proteomes" id="UP000634139">
    <property type="component" value="Unassembled WGS sequence"/>
</dbReference>
<protein>
    <submittedName>
        <fullName evidence="2">Uncharacterized protein</fullName>
    </submittedName>
</protein>
<dbReference type="AlphaFoldDB" id="A0A918R9S2"/>
<gene>
    <name evidence="2" type="ORF">GCM10011617_07020</name>
</gene>
<feature type="signal peptide" evidence="1">
    <location>
        <begin position="1"/>
        <end position="21"/>
    </location>
</feature>
<comment type="caution">
    <text evidence="2">The sequence shown here is derived from an EMBL/GenBank/DDBJ whole genome shotgun (WGS) entry which is preliminary data.</text>
</comment>
<dbReference type="PROSITE" id="PS51257">
    <property type="entry name" value="PROKAR_LIPOPROTEIN"/>
    <property type="match status" value="1"/>
</dbReference>
<keyword evidence="1" id="KW-0732">Signal</keyword>